<proteinExistence type="predicted"/>
<organism evidence="1 2">
    <name type="scientific">Neophaeococcomyces mojaviensis</name>
    <dbReference type="NCBI Taxonomy" id="3383035"/>
    <lineage>
        <taxon>Eukaryota</taxon>
        <taxon>Fungi</taxon>
        <taxon>Dikarya</taxon>
        <taxon>Ascomycota</taxon>
        <taxon>Pezizomycotina</taxon>
        <taxon>Eurotiomycetes</taxon>
        <taxon>Chaetothyriomycetidae</taxon>
        <taxon>Chaetothyriales</taxon>
        <taxon>Chaetothyriales incertae sedis</taxon>
        <taxon>Neophaeococcomyces</taxon>
    </lineage>
</organism>
<dbReference type="Proteomes" id="UP001172386">
    <property type="component" value="Unassembled WGS sequence"/>
</dbReference>
<comment type="caution">
    <text evidence="1">The sequence shown here is derived from an EMBL/GenBank/DDBJ whole genome shotgun (WGS) entry which is preliminary data.</text>
</comment>
<gene>
    <name evidence="1" type="ORF">H2198_009006</name>
</gene>
<accession>A0ACC2ZVX3</accession>
<evidence type="ECO:0000313" key="1">
    <source>
        <dbReference type="EMBL" id="KAJ9651734.1"/>
    </source>
</evidence>
<reference evidence="1" key="1">
    <citation type="submission" date="2022-10" db="EMBL/GenBank/DDBJ databases">
        <title>Culturing micro-colonial fungi from biological soil crusts in the Mojave desert and describing Neophaeococcomyces mojavensis, and introducing the new genera and species Taxawa tesnikishii.</title>
        <authorList>
            <person name="Kurbessoian T."/>
            <person name="Stajich J.E."/>
        </authorList>
    </citation>
    <scope>NUCLEOTIDE SEQUENCE</scope>
    <source>
        <strain evidence="1">JES_112</strain>
    </source>
</reference>
<keyword evidence="2" id="KW-1185">Reference proteome</keyword>
<sequence length="642" mass="72747">MTALTLVNQDLNSVFWQTAGLLVAVLSVSLLYRAVRQINYTYRVRQRFQDIPCLPRHWLWGHLVNVGQKLSPGINRHPDYGFEEVWNELGQPPAYLVDLATIDRPMLIIMHPSIAEGITQATTDWKYSTPKSDTVRSLTPLVGKHSLVVLDGEEWKTIRKRFNKGFAPTHLNTLTGLIVSKTKIFLDRLKKNAQDGEVFMLKEPASDLTTDVITQVTIEKDFQAQTVPEGQGPKSTFGILTAIRTMSGLVERTGQGFDFWNYINLARFFKSWLYERLYDRAILNEIVSKLPNSKASSDTKPSQDAKAIVHLSLAGLKPTPQVLASTVSSVKTFLFAGQDTTSTLIQWMAYELSKSYPSSPLYSEHYRKVREQLCAEHDFVFGSANPLDVLNKMSSEEFNMDEVLAAKLPYTTAFVKETLRLHPPAGTARLTPMAHDSVANGLAKPMFLDFPAWTHSKTGEHHDAKKVRVDGLRFYNCHYLLQRNPNVWGPDAAIFDPSRFLEQHGHGIGRDEREDETVHVQSNGHTGNQYPQKRDAKELPHPYHISLLPQGSFRVFERGPRTCIGTNLAYMEAKIVLCAIARAFVWVKDGPEGTMTGHNLSWEKRTSRDQEQHWWEKEVWNINNVTSVPCDGMKMKIKLRGS</sequence>
<evidence type="ECO:0000313" key="2">
    <source>
        <dbReference type="Proteomes" id="UP001172386"/>
    </source>
</evidence>
<dbReference type="EMBL" id="JAPDRQ010000238">
    <property type="protein sequence ID" value="KAJ9651734.1"/>
    <property type="molecule type" value="Genomic_DNA"/>
</dbReference>
<name>A0ACC2ZVX3_9EURO</name>
<protein>
    <submittedName>
        <fullName evidence="1">Uncharacterized protein</fullName>
    </submittedName>
</protein>